<reference evidence="2" key="1">
    <citation type="submission" date="2015-05" db="EMBL/GenBank/DDBJ databases">
        <title>Draft genome sequence of 'Candidatus Phytoplasma Pruni' strain CX, a plant pathogenic bacterium.</title>
        <authorList>
            <person name="Lee I.-M."/>
            <person name="Bottner-Parker K.D."/>
            <person name="Shao J."/>
            <person name="Gundersen-Rindal D.E."/>
            <person name="Zhao Y."/>
            <person name="Davis R.E."/>
        </authorList>
    </citation>
    <scope>NUCLEOTIDE SEQUENCE [LARGE SCALE GENOMIC DNA]</scope>
    <source>
        <strain evidence="2">CX</strain>
    </source>
</reference>
<dbReference type="STRING" id="479893.CPX_001282"/>
<dbReference type="RefSeq" id="WP_053521272.1">
    <property type="nucleotide sequence ID" value="NZ_LHCF01000001.1"/>
</dbReference>
<dbReference type="Proteomes" id="UP000037386">
    <property type="component" value="Unassembled WGS sequence"/>
</dbReference>
<evidence type="ECO:0000313" key="1">
    <source>
        <dbReference type="EMBL" id="KOR75722.1"/>
    </source>
</evidence>
<proteinExistence type="predicted"/>
<evidence type="ECO:0000313" key="2">
    <source>
        <dbReference type="Proteomes" id="UP000037386"/>
    </source>
</evidence>
<sequence>MFNYKYKLIKERQRLINLQYKIFENIFKIKRILNKLHYEDRRLRIEVGLGLPLNGVRFFQKEEDYLKKLKNSLEVIVFPEMTHEIYNSNDPK</sequence>
<name>A0A0M1N0N6_9MOLU</name>
<organism evidence="1 2">
    <name type="scientific">Candidatus Phytoplasma pruni</name>
    <dbReference type="NCBI Taxonomy" id="479893"/>
    <lineage>
        <taxon>Bacteria</taxon>
        <taxon>Bacillati</taxon>
        <taxon>Mycoplasmatota</taxon>
        <taxon>Mollicutes</taxon>
        <taxon>Acholeplasmatales</taxon>
        <taxon>Acholeplasmataceae</taxon>
        <taxon>Candidatus Phytoplasma</taxon>
        <taxon>16SrIII (X-disease group)</taxon>
    </lineage>
</organism>
<dbReference type="AlphaFoldDB" id="A0A0M1N0N6"/>
<protein>
    <submittedName>
        <fullName evidence="1">Uncharacterized protein</fullName>
    </submittedName>
</protein>
<gene>
    <name evidence="1" type="ORF">CPX_001282</name>
</gene>
<dbReference type="PATRIC" id="fig|479893.3.peg.58"/>
<comment type="caution">
    <text evidence="1">The sequence shown here is derived from an EMBL/GenBank/DDBJ whole genome shotgun (WGS) entry which is preliminary data.</text>
</comment>
<dbReference type="EMBL" id="LHCF01000001">
    <property type="protein sequence ID" value="KOR75722.1"/>
    <property type="molecule type" value="Genomic_DNA"/>
</dbReference>
<accession>A0A0M1N0N6</accession>